<sequence length="368" mass="42920">MDFQSLNSFNARLNLLSGNLLPMTHNSSFPILWKIYSAVVWLLELIYTVTLIVSFFVVPKEKSLNDGVVALITTLESGLIVVRIHITRSTLLQQIIRKINKILNIEDENIKNIVIMNLKPMKTPFKLYLMCGTFAVLFWFCSSFSLVFEKNTFYYVDFRSPAVYSKEPFSINIFLLGSVIAAISNVYIFLKKVSVDVYTTHLILLVSSQYQYITSRLVLLFQNSNHQQDSSSFSENNFRVHFSLKTELKSLCQQHNTIIHTMLMLKKLLSLNIFLIYVNNVFRFCFLGIMIVKSSEITDKAFHENWYQFSLSIQRIFLMIIISNNIDIKLSLYERFNLSLPSFMSVRYMINMCMINMCYYIITLIIFC</sequence>
<keyword evidence="4" id="KW-0552">Olfaction</keyword>
<keyword evidence="8" id="KW-0807">Transducer</keyword>
<evidence type="ECO:0000256" key="7">
    <source>
        <dbReference type="ARBA" id="ARBA00023170"/>
    </source>
</evidence>
<feature type="transmembrane region" description="Helical" evidence="9">
    <location>
        <begin position="35"/>
        <end position="58"/>
    </location>
</feature>
<keyword evidence="7" id="KW-0675">Receptor</keyword>
<feature type="transmembrane region" description="Helical" evidence="9">
    <location>
        <begin position="127"/>
        <end position="148"/>
    </location>
</feature>
<comment type="subcellular location">
    <subcellularLocation>
        <location evidence="1">Membrane</location>
        <topology evidence="1">Multi-pass membrane protein</topology>
    </subcellularLocation>
</comment>
<evidence type="ECO:0000256" key="1">
    <source>
        <dbReference type="ARBA" id="ARBA00004141"/>
    </source>
</evidence>
<dbReference type="STRING" id="456900.A0A151IED9"/>
<feature type="transmembrane region" description="Helical" evidence="9">
    <location>
        <begin position="306"/>
        <end position="327"/>
    </location>
</feature>
<feature type="transmembrane region" description="Helical" evidence="9">
    <location>
        <begin position="268"/>
        <end position="291"/>
    </location>
</feature>
<reference evidence="10 11" key="1">
    <citation type="submission" date="2016-03" db="EMBL/GenBank/DDBJ databases">
        <title>Cyphomyrmex costatus WGS genome.</title>
        <authorList>
            <person name="Nygaard S."/>
            <person name="Hu H."/>
            <person name="Boomsma J."/>
            <person name="Zhang G."/>
        </authorList>
    </citation>
    <scope>NUCLEOTIDE SEQUENCE [LARGE SCALE GENOMIC DNA]</scope>
    <source>
        <strain evidence="10">MS0001</strain>
        <tissue evidence="10">Whole body</tissue>
    </source>
</reference>
<protein>
    <recommendedName>
        <fullName evidence="12">Odorant receptor</fullName>
    </recommendedName>
</protein>
<evidence type="ECO:0000313" key="10">
    <source>
        <dbReference type="EMBL" id="KYM99042.1"/>
    </source>
</evidence>
<dbReference type="EMBL" id="KQ977877">
    <property type="protein sequence ID" value="KYM99042.1"/>
    <property type="molecule type" value="Genomic_DNA"/>
</dbReference>
<keyword evidence="2" id="KW-0716">Sensory transduction</keyword>
<evidence type="ECO:0000256" key="4">
    <source>
        <dbReference type="ARBA" id="ARBA00022725"/>
    </source>
</evidence>
<evidence type="ECO:0000256" key="6">
    <source>
        <dbReference type="ARBA" id="ARBA00023136"/>
    </source>
</evidence>
<gene>
    <name evidence="10" type="ORF">ALC62_10234</name>
</gene>
<dbReference type="InterPro" id="IPR004117">
    <property type="entry name" value="7tm6_olfct_rcpt"/>
</dbReference>
<dbReference type="GO" id="GO:0005549">
    <property type="term" value="F:odorant binding"/>
    <property type="evidence" value="ECO:0007669"/>
    <property type="project" value="InterPro"/>
</dbReference>
<dbReference type="GO" id="GO:0007165">
    <property type="term" value="P:signal transduction"/>
    <property type="evidence" value="ECO:0007669"/>
    <property type="project" value="UniProtKB-KW"/>
</dbReference>
<keyword evidence="11" id="KW-1185">Reference proteome</keyword>
<evidence type="ECO:0000256" key="9">
    <source>
        <dbReference type="SAM" id="Phobius"/>
    </source>
</evidence>
<evidence type="ECO:0000256" key="3">
    <source>
        <dbReference type="ARBA" id="ARBA00022692"/>
    </source>
</evidence>
<keyword evidence="6 9" id="KW-0472">Membrane</keyword>
<dbReference type="Proteomes" id="UP000078542">
    <property type="component" value="Unassembled WGS sequence"/>
</dbReference>
<dbReference type="AlphaFoldDB" id="A0A151IED9"/>
<evidence type="ECO:0000313" key="11">
    <source>
        <dbReference type="Proteomes" id="UP000078542"/>
    </source>
</evidence>
<evidence type="ECO:0000256" key="2">
    <source>
        <dbReference type="ARBA" id="ARBA00022606"/>
    </source>
</evidence>
<feature type="transmembrane region" description="Helical" evidence="9">
    <location>
        <begin position="348"/>
        <end position="367"/>
    </location>
</feature>
<organism evidence="10 11">
    <name type="scientific">Cyphomyrmex costatus</name>
    <dbReference type="NCBI Taxonomy" id="456900"/>
    <lineage>
        <taxon>Eukaryota</taxon>
        <taxon>Metazoa</taxon>
        <taxon>Ecdysozoa</taxon>
        <taxon>Arthropoda</taxon>
        <taxon>Hexapoda</taxon>
        <taxon>Insecta</taxon>
        <taxon>Pterygota</taxon>
        <taxon>Neoptera</taxon>
        <taxon>Endopterygota</taxon>
        <taxon>Hymenoptera</taxon>
        <taxon>Apocrita</taxon>
        <taxon>Aculeata</taxon>
        <taxon>Formicoidea</taxon>
        <taxon>Formicidae</taxon>
        <taxon>Myrmicinae</taxon>
        <taxon>Cyphomyrmex</taxon>
    </lineage>
</organism>
<evidence type="ECO:0000256" key="8">
    <source>
        <dbReference type="ARBA" id="ARBA00023224"/>
    </source>
</evidence>
<evidence type="ECO:0000256" key="5">
    <source>
        <dbReference type="ARBA" id="ARBA00022989"/>
    </source>
</evidence>
<name>A0A151IED9_9HYME</name>
<feature type="transmembrane region" description="Helical" evidence="9">
    <location>
        <begin position="168"/>
        <end position="190"/>
    </location>
</feature>
<dbReference type="GO" id="GO:0016020">
    <property type="term" value="C:membrane"/>
    <property type="evidence" value="ECO:0007669"/>
    <property type="project" value="UniProtKB-SubCell"/>
</dbReference>
<evidence type="ECO:0008006" key="12">
    <source>
        <dbReference type="Google" id="ProtNLM"/>
    </source>
</evidence>
<accession>A0A151IED9</accession>
<keyword evidence="3 9" id="KW-0812">Transmembrane</keyword>
<dbReference type="GO" id="GO:0004984">
    <property type="term" value="F:olfactory receptor activity"/>
    <property type="evidence" value="ECO:0007669"/>
    <property type="project" value="InterPro"/>
</dbReference>
<keyword evidence="5 9" id="KW-1133">Transmembrane helix</keyword>
<proteinExistence type="predicted"/>
<dbReference type="Pfam" id="PF02949">
    <property type="entry name" value="7tm_6"/>
    <property type="match status" value="1"/>
</dbReference>